<sequence>MRFECANGLIGLHVHLFDFTENDFSQLFKCSAFSAKKFVQRFAEVVWKTKDSDPKEIPGDADCIDGNELANGADLRDLFSRENTTKRKLPTAEMESPPVPKKKITKDSGEENKNEKDASCPDVIFLQGVNKHAVPGLHKVLAKSLIPPRPEFTLRGLDDVHLEALKAELVSRPTSCGKPMLVIAKGLTTASDFDIKDLDGYALEVIGGNHRREAISQIIATSTDTKIKDLYKFVYVQIYAEMPETEIVLRLAQIHNKTDKVHHELNTKEKIVLCKQLLSATFSGKKCTEWKNSCACIVGEDPKNMETVFFLSSLPEDLYEIALDVLQKYGKLEMKGQRAKIKDLKTGRQTTVDCPIYNFKCLRGDLTDNEIRGLLEDLAGHKITFAELKTEASRIKEIKQVQRQFIAMTGSKRWEEVIERFPEWVEEENLQAYRGVAKSSTRTALTSYIVRALKWEEGKGTVSLESANEIKVSRNDGNEIRVVLSSIDVQKMNNLALIGEAPTFNGSPLVFLDFPKNWDSEMLEKFLRNLKSINTRNDVAVFHVIVYPPPTERLFLFLEEVPKVLANAGFKVEIGYTHWRKKLQKAKMHQCKFLIAIVSSFFLADSNNLIEVMFPFVLGHIGDYKLDVNTVSNVFKFPSGKQDAEITYKREKPLSLYKALISLYGSEGCWILDLCSGAGSAAVACLEMTSYNCIVAETDNERRRMIRRRLVNQQPQKQ</sequence>
<evidence type="ECO:0000256" key="1">
    <source>
        <dbReference type="SAM" id="MobiDB-lite"/>
    </source>
</evidence>
<gene>
    <name evidence="2" type="ORF">OS493_031406</name>
</gene>
<name>A0A9W9YBV0_9CNID</name>
<dbReference type="EMBL" id="MU827813">
    <property type="protein sequence ID" value="KAJ7323481.1"/>
    <property type="molecule type" value="Genomic_DNA"/>
</dbReference>
<dbReference type="Gene3D" id="3.40.50.150">
    <property type="entry name" value="Vaccinia Virus protein VP39"/>
    <property type="match status" value="1"/>
</dbReference>
<accession>A0A9W9YBV0</accession>
<organism evidence="2 3">
    <name type="scientific">Desmophyllum pertusum</name>
    <dbReference type="NCBI Taxonomy" id="174260"/>
    <lineage>
        <taxon>Eukaryota</taxon>
        <taxon>Metazoa</taxon>
        <taxon>Cnidaria</taxon>
        <taxon>Anthozoa</taxon>
        <taxon>Hexacorallia</taxon>
        <taxon>Scleractinia</taxon>
        <taxon>Caryophylliina</taxon>
        <taxon>Caryophylliidae</taxon>
        <taxon>Desmophyllum</taxon>
    </lineage>
</organism>
<dbReference type="SUPFAM" id="SSF53335">
    <property type="entry name" value="S-adenosyl-L-methionine-dependent methyltransferases"/>
    <property type="match status" value="1"/>
</dbReference>
<dbReference type="InterPro" id="IPR029063">
    <property type="entry name" value="SAM-dependent_MTases_sf"/>
</dbReference>
<dbReference type="AlphaFoldDB" id="A0A9W9YBV0"/>
<evidence type="ECO:0008006" key="4">
    <source>
        <dbReference type="Google" id="ProtNLM"/>
    </source>
</evidence>
<dbReference type="OrthoDB" id="5988789at2759"/>
<proteinExistence type="predicted"/>
<comment type="caution">
    <text evidence="2">The sequence shown here is derived from an EMBL/GenBank/DDBJ whole genome shotgun (WGS) entry which is preliminary data.</text>
</comment>
<feature type="compositionally biased region" description="Basic and acidic residues" evidence="1">
    <location>
        <begin position="105"/>
        <end position="117"/>
    </location>
</feature>
<protein>
    <recommendedName>
        <fullName evidence="4">ParB/Sulfiredoxin domain-containing protein</fullName>
    </recommendedName>
</protein>
<keyword evidence="3" id="KW-1185">Reference proteome</keyword>
<reference evidence="2" key="1">
    <citation type="submission" date="2023-01" db="EMBL/GenBank/DDBJ databases">
        <title>Genome assembly of the deep-sea coral Lophelia pertusa.</title>
        <authorList>
            <person name="Herrera S."/>
            <person name="Cordes E."/>
        </authorList>
    </citation>
    <scope>NUCLEOTIDE SEQUENCE</scope>
    <source>
        <strain evidence="2">USNM1676648</strain>
        <tissue evidence="2">Polyp</tissue>
    </source>
</reference>
<evidence type="ECO:0000313" key="3">
    <source>
        <dbReference type="Proteomes" id="UP001163046"/>
    </source>
</evidence>
<feature type="region of interest" description="Disordered" evidence="1">
    <location>
        <begin position="80"/>
        <end position="117"/>
    </location>
</feature>
<dbReference type="Proteomes" id="UP001163046">
    <property type="component" value="Unassembled WGS sequence"/>
</dbReference>
<evidence type="ECO:0000313" key="2">
    <source>
        <dbReference type="EMBL" id="KAJ7323481.1"/>
    </source>
</evidence>